<dbReference type="SUPFAM" id="SSF56801">
    <property type="entry name" value="Acetyl-CoA synthetase-like"/>
    <property type="match status" value="1"/>
</dbReference>
<evidence type="ECO:0000259" key="4">
    <source>
        <dbReference type="PROSITE" id="PS50075"/>
    </source>
</evidence>
<evidence type="ECO:0000256" key="1">
    <source>
        <dbReference type="ARBA" id="ARBA00006432"/>
    </source>
</evidence>
<dbReference type="Pfam" id="PF00550">
    <property type="entry name" value="PP-binding"/>
    <property type="match status" value="1"/>
</dbReference>
<dbReference type="InterPro" id="IPR042099">
    <property type="entry name" value="ANL_N_sf"/>
</dbReference>
<dbReference type="RefSeq" id="WP_394850842.1">
    <property type="nucleotide sequence ID" value="NZ_CP089982.1"/>
</dbReference>
<dbReference type="Gene3D" id="1.10.1200.10">
    <property type="entry name" value="ACP-like"/>
    <property type="match status" value="1"/>
</dbReference>
<sequence length="729" mass="78114">MSVDLSKLLPPANNAIELFRHHVATVPDKAMATFIEDGGREVALTFAELDRAATNLARELVRIAAPGERALIAYDSGREFGVALWGALYAGLIAVPVDPPGPGRPAGNVMRISNVATDSGATVCISSPVTKAALESDPTTRALGAKLKWVFPDLEDLFGRVAGDAPSVDTPTVKDVALIQYASGSTGAPKGTRATHGSLLRVAGAFIASSSAESPFGQPNVEVTWLPFTHSMAGYGFLIKCLTGAKMPGWYIEPAAFACSPVLWLSAISRHAGQQVYAVTPNFALDWCVSSTTEAERKQLDLSCWTHVMSMGEKVRPETLKAFTEAFRDSGFRPKLFIAGYGTSETGYITGSIGAGETRCFDRTAMGEGRLQEASEGGIPLLSSSGFMLPGARIEIVDPETREILKKGMIGEIWVATPYTMDGYWNRPEETEELYRAQTADSKGPFFRTGDLGAIYEDHLFITGRRKGVIVVRGRKHYVEDIEATLERTLRWLGANSTIAFSSDVNGVEELLIATEPRGAEAPHSIEEGTDAIRGVVAREFGVRVHEILFLSPGQLPRTGMGKVSRVTCKQLFDAASLGIAARSGTAPRADTAAFSIDLAAIERESDGELRAARATENVRGLLASLLGVPEDTLGVTKSFAELGVDSLTGVRFCGELVRQLPFDLSPAVLFSYPTLKELGALLGEKLRGNISIPTPSEAPTLVDLEIDDMSEDEAADALRAHLDTRSTS</sequence>
<dbReference type="InterPro" id="IPR000873">
    <property type="entry name" value="AMP-dep_synth/lig_dom"/>
</dbReference>
<dbReference type="Pfam" id="PF00501">
    <property type="entry name" value="AMP-binding"/>
    <property type="match status" value="1"/>
</dbReference>
<dbReference type="PROSITE" id="PS50075">
    <property type="entry name" value="CARRIER"/>
    <property type="match status" value="1"/>
</dbReference>
<accession>A0ABZ2KNG2</accession>
<dbReference type="EMBL" id="CP089982">
    <property type="protein sequence ID" value="WXB00199.1"/>
    <property type="molecule type" value="Genomic_DNA"/>
</dbReference>
<dbReference type="PANTHER" id="PTHR22754">
    <property type="entry name" value="DISCO-INTERACTING PROTEIN 2 DIP2 -RELATED"/>
    <property type="match status" value="1"/>
</dbReference>
<name>A0ABZ2KNG2_9BACT</name>
<dbReference type="Gene3D" id="3.30.300.30">
    <property type="match status" value="1"/>
</dbReference>
<proteinExistence type="inferred from homology"/>
<dbReference type="Gene3D" id="3.40.50.12780">
    <property type="entry name" value="N-terminal domain of ligase-like"/>
    <property type="match status" value="1"/>
</dbReference>
<evidence type="ECO:0000256" key="3">
    <source>
        <dbReference type="ARBA" id="ARBA00022553"/>
    </source>
</evidence>
<dbReference type="InterPro" id="IPR036736">
    <property type="entry name" value="ACP-like_sf"/>
</dbReference>
<comment type="similarity">
    <text evidence="1">Belongs to the ATP-dependent AMP-binding enzyme family.</text>
</comment>
<dbReference type="SMART" id="SM00823">
    <property type="entry name" value="PKS_PP"/>
    <property type="match status" value="1"/>
</dbReference>
<dbReference type="InterPro" id="IPR045851">
    <property type="entry name" value="AMP-bd_C_sf"/>
</dbReference>
<keyword evidence="3" id="KW-0597">Phosphoprotein</keyword>
<dbReference type="PANTHER" id="PTHR22754:SF32">
    <property type="entry name" value="DISCO-INTERACTING PROTEIN 2"/>
    <property type="match status" value="1"/>
</dbReference>
<evidence type="ECO:0000313" key="5">
    <source>
        <dbReference type="EMBL" id="WXB00199.1"/>
    </source>
</evidence>
<gene>
    <name evidence="5" type="ORF">LZC95_25710</name>
</gene>
<evidence type="ECO:0000256" key="2">
    <source>
        <dbReference type="ARBA" id="ARBA00022450"/>
    </source>
</evidence>
<feature type="domain" description="Carrier" evidence="4">
    <location>
        <begin position="613"/>
        <end position="687"/>
    </location>
</feature>
<keyword evidence="2" id="KW-0596">Phosphopantetheine</keyword>
<protein>
    <submittedName>
        <fullName evidence="5">AMP-binding protein</fullName>
    </submittedName>
</protein>
<evidence type="ECO:0000313" key="6">
    <source>
        <dbReference type="Proteomes" id="UP001379533"/>
    </source>
</evidence>
<dbReference type="Proteomes" id="UP001379533">
    <property type="component" value="Chromosome"/>
</dbReference>
<dbReference type="InterPro" id="IPR009081">
    <property type="entry name" value="PP-bd_ACP"/>
</dbReference>
<dbReference type="SUPFAM" id="SSF47336">
    <property type="entry name" value="ACP-like"/>
    <property type="match status" value="1"/>
</dbReference>
<dbReference type="InterPro" id="IPR020806">
    <property type="entry name" value="PKS_PP-bd"/>
</dbReference>
<dbReference type="SMART" id="SM01294">
    <property type="entry name" value="PKS_PP_betabranch"/>
    <property type="match status" value="1"/>
</dbReference>
<keyword evidence="6" id="KW-1185">Reference proteome</keyword>
<organism evidence="5 6">
    <name type="scientific">Pendulispora brunnea</name>
    <dbReference type="NCBI Taxonomy" id="2905690"/>
    <lineage>
        <taxon>Bacteria</taxon>
        <taxon>Pseudomonadati</taxon>
        <taxon>Myxococcota</taxon>
        <taxon>Myxococcia</taxon>
        <taxon>Myxococcales</taxon>
        <taxon>Sorangiineae</taxon>
        <taxon>Pendulisporaceae</taxon>
        <taxon>Pendulispora</taxon>
    </lineage>
</organism>
<reference evidence="5 6" key="1">
    <citation type="submission" date="2021-12" db="EMBL/GenBank/DDBJ databases">
        <title>Discovery of the Pendulisporaceae a myxobacterial family with distinct sporulation behavior and unique specialized metabolism.</title>
        <authorList>
            <person name="Garcia R."/>
            <person name="Popoff A."/>
            <person name="Bader C.D."/>
            <person name="Loehr J."/>
            <person name="Walesch S."/>
            <person name="Walt C."/>
            <person name="Boldt J."/>
            <person name="Bunk B."/>
            <person name="Haeckl F.J.F.P.J."/>
            <person name="Gunesch A.P."/>
            <person name="Birkelbach J."/>
            <person name="Nuebel U."/>
            <person name="Pietschmann T."/>
            <person name="Bach T."/>
            <person name="Mueller R."/>
        </authorList>
    </citation>
    <scope>NUCLEOTIDE SEQUENCE [LARGE SCALE GENOMIC DNA]</scope>
    <source>
        <strain evidence="5 6">MSr12523</strain>
    </source>
</reference>